<dbReference type="EMBL" id="CP002159">
    <property type="protein sequence ID" value="ADL54216.1"/>
    <property type="molecule type" value="Genomic_DNA"/>
</dbReference>
<dbReference type="GO" id="GO:0015628">
    <property type="term" value="P:protein secretion by the type II secretion system"/>
    <property type="evidence" value="ECO:0007669"/>
    <property type="project" value="InterPro"/>
</dbReference>
<dbReference type="STRING" id="395494.Galf_0171"/>
<reference evidence="3 4" key="1">
    <citation type="submission" date="2010-08" db="EMBL/GenBank/DDBJ databases">
        <title>Complete sequence of Gallionella capsiferriformans ES-2.</title>
        <authorList>
            <consortium name="US DOE Joint Genome Institute"/>
            <person name="Lucas S."/>
            <person name="Copeland A."/>
            <person name="Lapidus A."/>
            <person name="Cheng J.-F."/>
            <person name="Bruce D."/>
            <person name="Goodwin L."/>
            <person name="Pitluck S."/>
            <person name="Chertkov O."/>
            <person name="Davenport K.W."/>
            <person name="Detter J.C."/>
            <person name="Han C."/>
            <person name="Tapia R."/>
            <person name="Land M."/>
            <person name="Hauser L."/>
            <person name="Chang Y.-J."/>
            <person name="Jeffries C."/>
            <person name="Kyrpides N."/>
            <person name="Ivanova N."/>
            <person name="Mikhailova N."/>
            <person name="Shelobolina E.S."/>
            <person name="Picardal F."/>
            <person name="Roden E."/>
            <person name="Emerson D."/>
            <person name="Woyke T."/>
        </authorList>
    </citation>
    <scope>NUCLEOTIDE SEQUENCE [LARGE SCALE GENOMIC DNA]</scope>
    <source>
        <strain evidence="3 4">ES-2</strain>
    </source>
</reference>
<dbReference type="PANTHER" id="PTHR30093:SF47">
    <property type="entry name" value="TYPE IV PILUS NON-CORE MINOR PILIN PILE"/>
    <property type="match status" value="1"/>
</dbReference>
<dbReference type="PANTHER" id="PTHR30093">
    <property type="entry name" value="GENERAL SECRETION PATHWAY PROTEIN G"/>
    <property type="match status" value="1"/>
</dbReference>
<keyword evidence="4" id="KW-1185">Reference proteome</keyword>
<dbReference type="RefSeq" id="WP_013292159.1">
    <property type="nucleotide sequence ID" value="NC_014394.1"/>
</dbReference>
<dbReference type="GO" id="GO:0043683">
    <property type="term" value="P:type IV pilus assembly"/>
    <property type="evidence" value="ECO:0007669"/>
    <property type="project" value="InterPro"/>
</dbReference>
<evidence type="ECO:0000256" key="2">
    <source>
        <dbReference type="SAM" id="Phobius"/>
    </source>
</evidence>
<dbReference type="OrthoDB" id="8592370at2"/>
<dbReference type="Pfam" id="PF16732">
    <property type="entry name" value="ComP_DUS"/>
    <property type="match status" value="1"/>
</dbReference>
<keyword evidence="2" id="KW-0812">Transmembrane</keyword>
<dbReference type="PROSITE" id="PS00409">
    <property type="entry name" value="PROKAR_NTER_METHYL"/>
    <property type="match status" value="1"/>
</dbReference>
<dbReference type="NCBIfam" id="TIGR02532">
    <property type="entry name" value="IV_pilin_GFxxxE"/>
    <property type="match status" value="1"/>
</dbReference>
<dbReference type="Pfam" id="PF07963">
    <property type="entry name" value="N_methyl"/>
    <property type="match status" value="1"/>
</dbReference>
<gene>
    <name evidence="3" type="ordered locus">Galf_0171</name>
</gene>
<keyword evidence="2" id="KW-1133">Transmembrane helix</keyword>
<dbReference type="PRINTS" id="PR00813">
    <property type="entry name" value="BCTERIALGSPG"/>
</dbReference>
<evidence type="ECO:0000256" key="1">
    <source>
        <dbReference type="ARBA" id="ARBA00022481"/>
    </source>
</evidence>
<feature type="transmembrane region" description="Helical" evidence="2">
    <location>
        <begin position="12"/>
        <end position="30"/>
    </location>
</feature>
<dbReference type="SUPFAM" id="SSF54523">
    <property type="entry name" value="Pili subunits"/>
    <property type="match status" value="1"/>
</dbReference>
<accession>D9SIF9</accession>
<proteinExistence type="predicted"/>
<dbReference type="KEGG" id="gca:Galf_0171"/>
<organism evidence="3 4">
    <name type="scientific">Gallionella capsiferriformans (strain ES-2)</name>
    <name type="common">Gallionella ferruginea capsiferriformans (strain ES-2)</name>
    <dbReference type="NCBI Taxonomy" id="395494"/>
    <lineage>
        <taxon>Bacteria</taxon>
        <taxon>Pseudomonadati</taxon>
        <taxon>Pseudomonadota</taxon>
        <taxon>Betaproteobacteria</taxon>
        <taxon>Nitrosomonadales</taxon>
        <taxon>Gallionellaceae</taxon>
        <taxon>Gallionella</taxon>
    </lineage>
</organism>
<dbReference type="InterPro" id="IPR031982">
    <property type="entry name" value="PilE-like"/>
</dbReference>
<dbReference type="AlphaFoldDB" id="D9SIF9"/>
<dbReference type="InterPro" id="IPR000983">
    <property type="entry name" value="Bac_GSPG_pilin"/>
</dbReference>
<dbReference type="InterPro" id="IPR012902">
    <property type="entry name" value="N_methyl_site"/>
</dbReference>
<dbReference type="Proteomes" id="UP000001235">
    <property type="component" value="Chromosome"/>
</dbReference>
<dbReference type="HOGENOM" id="CLU_091705_6_3_4"/>
<protein>
    <submittedName>
        <fullName evidence="3">Type IV pilus biogenesis protein PilE</fullName>
    </submittedName>
</protein>
<dbReference type="InterPro" id="IPR045584">
    <property type="entry name" value="Pilin-like"/>
</dbReference>
<evidence type="ECO:0000313" key="4">
    <source>
        <dbReference type="Proteomes" id="UP000001235"/>
    </source>
</evidence>
<keyword evidence="2" id="KW-0472">Membrane</keyword>
<name>D9SIF9_GALCS</name>
<evidence type="ECO:0000313" key="3">
    <source>
        <dbReference type="EMBL" id="ADL54216.1"/>
    </source>
</evidence>
<keyword evidence="1" id="KW-0488">Methylation</keyword>
<dbReference type="eggNOG" id="COG4968">
    <property type="taxonomic scope" value="Bacteria"/>
</dbReference>
<sequence>MSKQRGFTLVELLVVIAVIGILASIAIPSYSDYSIRGKLIEGTSQLSDARVKMEQFYQDNRTYAGGTCPAATANFTYACSNLTTTTYTITATGKSALSTYSYTINESNVKASTTPWGDNTTCWVTNKGGGC</sequence>
<dbReference type="GO" id="GO:0015627">
    <property type="term" value="C:type II protein secretion system complex"/>
    <property type="evidence" value="ECO:0007669"/>
    <property type="project" value="InterPro"/>
</dbReference>
<dbReference type="Gene3D" id="3.30.700.10">
    <property type="entry name" value="Glycoprotein, Type 4 Pilin"/>
    <property type="match status" value="1"/>
</dbReference>